<feature type="compositionally biased region" description="Polar residues" evidence="5">
    <location>
        <begin position="30"/>
        <end position="47"/>
    </location>
</feature>
<keyword evidence="2 4" id="KW-0863">Zinc-finger</keyword>
<protein>
    <recommendedName>
        <fullName evidence="6">RING-type domain-containing protein</fullName>
    </recommendedName>
</protein>
<dbReference type="Proteomes" id="UP000678393">
    <property type="component" value="Unassembled WGS sequence"/>
</dbReference>
<evidence type="ECO:0000256" key="2">
    <source>
        <dbReference type="ARBA" id="ARBA00022771"/>
    </source>
</evidence>
<name>A0A8S3ZKW7_9EUPU</name>
<organism evidence="7 8">
    <name type="scientific">Candidula unifasciata</name>
    <dbReference type="NCBI Taxonomy" id="100452"/>
    <lineage>
        <taxon>Eukaryota</taxon>
        <taxon>Metazoa</taxon>
        <taxon>Spiralia</taxon>
        <taxon>Lophotrochozoa</taxon>
        <taxon>Mollusca</taxon>
        <taxon>Gastropoda</taxon>
        <taxon>Heterobranchia</taxon>
        <taxon>Euthyneura</taxon>
        <taxon>Panpulmonata</taxon>
        <taxon>Eupulmonata</taxon>
        <taxon>Stylommatophora</taxon>
        <taxon>Helicina</taxon>
        <taxon>Helicoidea</taxon>
        <taxon>Geomitridae</taxon>
        <taxon>Candidula</taxon>
    </lineage>
</organism>
<reference evidence="7" key="1">
    <citation type="submission" date="2021-04" db="EMBL/GenBank/DDBJ databases">
        <authorList>
            <consortium name="Molecular Ecology Group"/>
        </authorList>
    </citation>
    <scope>NUCLEOTIDE SEQUENCE</scope>
</reference>
<dbReference type="EMBL" id="CAJHNH020003023">
    <property type="protein sequence ID" value="CAG5128355.1"/>
    <property type="molecule type" value="Genomic_DNA"/>
</dbReference>
<dbReference type="PROSITE" id="PS00518">
    <property type="entry name" value="ZF_RING_1"/>
    <property type="match status" value="1"/>
</dbReference>
<evidence type="ECO:0000313" key="7">
    <source>
        <dbReference type="EMBL" id="CAG5128355.1"/>
    </source>
</evidence>
<dbReference type="GO" id="GO:0008270">
    <property type="term" value="F:zinc ion binding"/>
    <property type="evidence" value="ECO:0007669"/>
    <property type="project" value="UniProtKB-KW"/>
</dbReference>
<evidence type="ECO:0000313" key="8">
    <source>
        <dbReference type="Proteomes" id="UP000678393"/>
    </source>
</evidence>
<evidence type="ECO:0000256" key="5">
    <source>
        <dbReference type="SAM" id="MobiDB-lite"/>
    </source>
</evidence>
<feature type="non-terminal residue" evidence="7">
    <location>
        <position position="1"/>
    </location>
</feature>
<feature type="region of interest" description="Disordered" evidence="5">
    <location>
        <begin position="1"/>
        <end position="53"/>
    </location>
</feature>
<dbReference type="OrthoDB" id="10051587at2759"/>
<dbReference type="InterPro" id="IPR013083">
    <property type="entry name" value="Znf_RING/FYVE/PHD"/>
</dbReference>
<dbReference type="InterPro" id="IPR017907">
    <property type="entry name" value="Znf_RING_CS"/>
</dbReference>
<accession>A0A8S3ZKW7</accession>
<dbReference type="SUPFAM" id="SSF57850">
    <property type="entry name" value="RING/U-box"/>
    <property type="match status" value="1"/>
</dbReference>
<evidence type="ECO:0000256" key="3">
    <source>
        <dbReference type="ARBA" id="ARBA00022833"/>
    </source>
</evidence>
<comment type="caution">
    <text evidence="7">The sequence shown here is derived from an EMBL/GenBank/DDBJ whole genome shotgun (WGS) entry which is preliminary data.</text>
</comment>
<keyword evidence="8" id="KW-1185">Reference proteome</keyword>
<dbReference type="InterPro" id="IPR049440">
    <property type="entry name" value="TRAF3/5_RING"/>
</dbReference>
<gene>
    <name evidence="7" type="ORF">CUNI_LOCUS13913</name>
</gene>
<evidence type="ECO:0000256" key="4">
    <source>
        <dbReference type="PROSITE-ProRule" id="PRU00175"/>
    </source>
</evidence>
<dbReference type="Pfam" id="PF21363">
    <property type="entry name" value="TRAF3_RING"/>
    <property type="match status" value="1"/>
</dbReference>
<dbReference type="InterPro" id="IPR001841">
    <property type="entry name" value="Znf_RING"/>
</dbReference>
<dbReference type="Gene3D" id="3.30.40.10">
    <property type="entry name" value="Zinc/RING finger domain, C3HC4 (zinc finger)"/>
    <property type="match status" value="1"/>
</dbReference>
<keyword evidence="1" id="KW-0479">Metal-binding</keyword>
<evidence type="ECO:0000259" key="6">
    <source>
        <dbReference type="PROSITE" id="PS50089"/>
    </source>
</evidence>
<proteinExistence type="predicted"/>
<sequence length="108" mass="11558">MSDGAEAGASFEPPKFGDTVGDSYPFYSEQAGTGSGPNSGTFPSLSSGLLDEDPRLVNPDSKYECPVCILHNREHKLLRDPVQTACGHRMCQSCVDLYLGGETSKKCP</sequence>
<dbReference type="PROSITE" id="PS50089">
    <property type="entry name" value="ZF_RING_2"/>
    <property type="match status" value="1"/>
</dbReference>
<dbReference type="AlphaFoldDB" id="A0A8S3ZKW7"/>
<evidence type="ECO:0000256" key="1">
    <source>
        <dbReference type="ARBA" id="ARBA00022723"/>
    </source>
</evidence>
<keyword evidence="3" id="KW-0862">Zinc</keyword>
<feature type="domain" description="RING-type" evidence="6">
    <location>
        <begin position="65"/>
        <end position="108"/>
    </location>
</feature>